<keyword evidence="1" id="KW-0732">Signal</keyword>
<evidence type="ECO:0000256" key="1">
    <source>
        <dbReference type="SAM" id="SignalP"/>
    </source>
</evidence>
<dbReference type="SMART" id="SM00972">
    <property type="entry name" value="SCPU"/>
    <property type="match status" value="1"/>
</dbReference>
<sequence>MKYMSYFPRIIFSLLVFSVSISIQAATVNGHLGVTAVVGAGCQVNNSNVQSGVVDFGALNFGSINTLNAQHIDATTTGSGNGSIEMECSDGTSFTISLGNGLHYNNGNRAMVNTGSPGVFLAYALYQDAARTIPWSDSAPLTGTASGAPQAFHVYGRIPGGQSGISAGTYTDTVQVVVSW</sequence>
<dbReference type="STRING" id="498211.CJA_1284"/>
<dbReference type="KEGG" id="cja:CJA_1284"/>
<keyword evidence="3" id="KW-0946">Virion</keyword>
<feature type="chain" id="PRO_5002796499" evidence="1">
    <location>
        <begin position="26"/>
        <end position="180"/>
    </location>
</feature>
<organism evidence="3 4">
    <name type="scientific">Cellvibrio japonicus (strain Ueda107)</name>
    <name type="common">Pseudomonas fluorescens subsp. cellulosa</name>
    <dbReference type="NCBI Taxonomy" id="498211"/>
    <lineage>
        <taxon>Bacteria</taxon>
        <taxon>Pseudomonadati</taxon>
        <taxon>Pseudomonadota</taxon>
        <taxon>Gammaproteobacteria</taxon>
        <taxon>Cellvibrionales</taxon>
        <taxon>Cellvibrionaceae</taxon>
        <taxon>Cellvibrio</taxon>
    </lineage>
</organism>
<dbReference type="Pfam" id="PF05229">
    <property type="entry name" value="SCPU"/>
    <property type="match status" value="1"/>
</dbReference>
<accession>B3PCG7</accession>
<evidence type="ECO:0000313" key="4">
    <source>
        <dbReference type="Proteomes" id="UP000001036"/>
    </source>
</evidence>
<gene>
    <name evidence="3" type="ordered locus">CJA_1284</name>
</gene>
<keyword evidence="4" id="KW-1185">Reference proteome</keyword>
<reference evidence="3 4" key="1">
    <citation type="journal article" date="2008" name="J. Bacteriol.">
        <title>Insights into plant cell wall degradation from the genome sequence of the soil bacterium Cellvibrio japonicus.</title>
        <authorList>
            <person name="Deboy R.T."/>
            <person name="Mongodin E.F."/>
            <person name="Fouts D.E."/>
            <person name="Tailford L.E."/>
            <person name="Khouri H."/>
            <person name="Emerson J.B."/>
            <person name="Mohamoud Y."/>
            <person name="Watkins K."/>
            <person name="Henrissat B."/>
            <person name="Gilbert H.J."/>
            <person name="Nelson K.E."/>
        </authorList>
    </citation>
    <scope>NUCLEOTIDE SEQUENCE [LARGE SCALE GENOMIC DNA]</scope>
    <source>
        <strain evidence="3 4">Ueda107</strain>
    </source>
</reference>
<dbReference type="Proteomes" id="UP000001036">
    <property type="component" value="Chromosome"/>
</dbReference>
<dbReference type="AlphaFoldDB" id="B3PCG7"/>
<proteinExistence type="predicted"/>
<evidence type="ECO:0000313" key="3">
    <source>
        <dbReference type="EMBL" id="ACE84644.1"/>
    </source>
</evidence>
<keyword evidence="3" id="KW-0167">Capsid protein</keyword>
<feature type="domain" description="Spore coat protein U/FanG" evidence="2">
    <location>
        <begin position="31"/>
        <end position="176"/>
    </location>
</feature>
<dbReference type="InterPro" id="IPR007893">
    <property type="entry name" value="Spore_coat_U/FanG"/>
</dbReference>
<dbReference type="EMBL" id="CP000934">
    <property type="protein sequence ID" value="ACE84644.1"/>
    <property type="molecule type" value="Genomic_DNA"/>
</dbReference>
<protein>
    <submittedName>
        <fullName evidence="3">Spore Coat Protein U domain protein</fullName>
    </submittedName>
</protein>
<dbReference type="eggNOG" id="COG5430">
    <property type="taxonomic scope" value="Bacteria"/>
</dbReference>
<feature type="signal peptide" evidence="1">
    <location>
        <begin position="1"/>
        <end position="25"/>
    </location>
</feature>
<name>B3PCG7_CELJU</name>
<dbReference type="InterPro" id="IPR053167">
    <property type="entry name" value="Spore_coat_component"/>
</dbReference>
<dbReference type="HOGENOM" id="CLU_103262_1_0_6"/>
<dbReference type="PANTHER" id="PTHR37089">
    <property type="entry name" value="PROTEIN U-RELATED"/>
    <property type="match status" value="1"/>
</dbReference>
<evidence type="ECO:0000259" key="2">
    <source>
        <dbReference type="Pfam" id="PF05229"/>
    </source>
</evidence>